<feature type="compositionally biased region" description="Basic residues" evidence="1">
    <location>
        <begin position="83"/>
        <end position="92"/>
    </location>
</feature>
<evidence type="ECO:0000313" key="3">
    <source>
        <dbReference type="Proteomes" id="UP001651158"/>
    </source>
</evidence>
<feature type="compositionally biased region" description="Basic residues" evidence="1">
    <location>
        <begin position="117"/>
        <end position="136"/>
    </location>
</feature>
<name>A0ABR4QI21_9CEST</name>
<feature type="compositionally biased region" description="Polar residues" evidence="1">
    <location>
        <begin position="198"/>
        <end position="229"/>
    </location>
</feature>
<sequence length="421" mass="48540">MTEYGNAYNWENTWLNATPMKRVGSAMQTLEPHFQHKRHFEQSDSYSLWGPDLQTKGTTEDPFFIIHGRSHSELAYPNILYRRSKSAPRRRPNLSLTDEQVQPPQRPKSDGSPEIKKHIKQNYKKHPSKPRTRSKDRKPIDSWPELKLDIPRDSPQTTPPKRSEYQRSFSPPPAYIYSKNRASPAKNQADTTKREIYDSTQANLKPKEQINQVSSSLVQTKESIQTLQNGKEESRPEPHRRRIQSEYQANYKDFSDYASVAKIHSDEAKQNQQQVEGCHFSRNHFTQLESVNVNLWDPPSSSNSEIVGLDPALRKKRLKEYKIPPTRSRLVGSLSDNPLKVPWQSLHLPFKHSIPPTITRYEPSKYSHQLPKTDEPKIKVSPLEKVDDLSCTPQHHICNRGGNFLISQTRADEVPLVQASS</sequence>
<comment type="caution">
    <text evidence="2">The sequence shown here is derived from an EMBL/GenBank/DDBJ whole genome shotgun (WGS) entry which is preliminary data.</text>
</comment>
<protein>
    <submittedName>
        <fullName evidence="2">Uncharacterized protein</fullName>
    </submittedName>
</protein>
<feature type="compositionally biased region" description="Polar residues" evidence="1">
    <location>
        <begin position="94"/>
        <end position="103"/>
    </location>
</feature>
<keyword evidence="3" id="KW-1185">Reference proteome</keyword>
<reference evidence="2 3" key="1">
    <citation type="journal article" date="2022" name="Front. Cell. Infect. Microbiol.">
        <title>The Genomes of Two Strains of Taenia crassiceps the Animal Model for the Study of Human Cysticercosis.</title>
        <authorList>
            <person name="Bobes R.J."/>
            <person name="Estrada K."/>
            <person name="Rios-Valencia D.G."/>
            <person name="Calderon-Gallegos A."/>
            <person name="de la Torre P."/>
            <person name="Carrero J.C."/>
            <person name="Sanchez-Flores A."/>
            <person name="Laclette J.P."/>
        </authorList>
    </citation>
    <scope>NUCLEOTIDE SEQUENCE [LARGE SCALE GENOMIC DNA]</scope>
    <source>
        <strain evidence="2">WFUcys</strain>
    </source>
</reference>
<feature type="compositionally biased region" description="Basic and acidic residues" evidence="1">
    <location>
        <begin position="137"/>
        <end position="152"/>
    </location>
</feature>
<proteinExistence type="predicted"/>
<organism evidence="2 3">
    <name type="scientific">Taenia crassiceps</name>
    <dbReference type="NCBI Taxonomy" id="6207"/>
    <lineage>
        <taxon>Eukaryota</taxon>
        <taxon>Metazoa</taxon>
        <taxon>Spiralia</taxon>
        <taxon>Lophotrochozoa</taxon>
        <taxon>Platyhelminthes</taxon>
        <taxon>Cestoda</taxon>
        <taxon>Eucestoda</taxon>
        <taxon>Cyclophyllidea</taxon>
        <taxon>Taeniidae</taxon>
        <taxon>Taenia</taxon>
    </lineage>
</organism>
<evidence type="ECO:0000256" key="1">
    <source>
        <dbReference type="SAM" id="MobiDB-lite"/>
    </source>
</evidence>
<dbReference type="EMBL" id="JAKROA010000003">
    <property type="protein sequence ID" value="KAL5109211.1"/>
    <property type="molecule type" value="Genomic_DNA"/>
</dbReference>
<gene>
    <name evidence="2" type="ORF">TcWFU_007481</name>
</gene>
<accession>A0ABR4QI21</accession>
<evidence type="ECO:0000313" key="2">
    <source>
        <dbReference type="EMBL" id="KAL5109211.1"/>
    </source>
</evidence>
<feature type="region of interest" description="Disordered" evidence="1">
    <location>
        <begin position="83"/>
        <end position="241"/>
    </location>
</feature>
<dbReference type="Proteomes" id="UP001651158">
    <property type="component" value="Unassembled WGS sequence"/>
</dbReference>
<feature type="compositionally biased region" description="Basic and acidic residues" evidence="1">
    <location>
        <begin position="107"/>
        <end position="116"/>
    </location>
</feature>